<feature type="region of interest" description="Disordered" evidence="2">
    <location>
        <begin position="42"/>
        <end position="93"/>
    </location>
</feature>
<evidence type="ECO:0000313" key="5">
    <source>
        <dbReference type="Proteomes" id="UP000799772"/>
    </source>
</evidence>
<proteinExistence type="inferred from homology"/>
<feature type="region of interest" description="Disordered" evidence="2">
    <location>
        <begin position="116"/>
        <end position="226"/>
    </location>
</feature>
<feature type="non-terminal residue" evidence="4">
    <location>
        <position position="596"/>
    </location>
</feature>
<dbReference type="InterPro" id="IPR024626">
    <property type="entry name" value="Kri1-like_C"/>
</dbReference>
<feature type="compositionally biased region" description="Basic and acidic residues" evidence="2">
    <location>
        <begin position="177"/>
        <end position="186"/>
    </location>
</feature>
<feature type="compositionally biased region" description="Acidic residues" evidence="2">
    <location>
        <begin position="187"/>
        <end position="196"/>
    </location>
</feature>
<evidence type="ECO:0000313" key="4">
    <source>
        <dbReference type="EMBL" id="KAF2101271.1"/>
    </source>
</evidence>
<sequence length="596" mass="68151">AHSPKRAKLIDDFEDDSDGGVALENGDGFKVNEEYAKRFEHNAKRAELHRLEEKYGKSKPKTSRKEDNGDDDSDESTSESEDDEGELATERLDAEISATLNAIRSKDPRVYDKSSKFYSAIDEENDAKTGAKKEKPMHLRDYHRKNILEGNVGSEDEDEPANPFKSYAQEEQEMEDALVKEMHAAAEDDADDDNEDAFLVRKEKPVKDSDAPTTKPSVPDVESADKDPETFLSNFFASRAWVPAERGALHPFESDDESEDARAEEFEQAYNMRFEDPSAANEKLMTYSRDTVAKKSVRREELSGRKKTRENERMKKEEAKREVEEEKARLRKLKIEEMEQRVEKIRQSAGLRGQDVDLQEWAGMLEEDWDDEKWEDVMKKRFGEGYYAAADKGRALEDDDDDDEEGEAEETKHSKTKKPKWDDDIDINDIVPDFKEDDDKPAFTLSDDEAPATNGAEDIDSDDEDQTNTKKSSSKSAKKARLRAQQDAKKTAKRDRRIIETLVEQSLDVDMATSSTTKSGKKENTLFHYRETSPIAFGLTPLDILTASDAQLNNFVGLKKLASFRDPERKRKDKKRLSKKARLREWRKETFGNEEG</sequence>
<reference evidence="4" key="1">
    <citation type="journal article" date="2020" name="Stud. Mycol.">
        <title>101 Dothideomycetes genomes: a test case for predicting lifestyles and emergence of pathogens.</title>
        <authorList>
            <person name="Haridas S."/>
            <person name="Albert R."/>
            <person name="Binder M."/>
            <person name="Bloem J."/>
            <person name="Labutti K."/>
            <person name="Salamov A."/>
            <person name="Andreopoulos B."/>
            <person name="Baker S."/>
            <person name="Barry K."/>
            <person name="Bills G."/>
            <person name="Bluhm B."/>
            <person name="Cannon C."/>
            <person name="Castanera R."/>
            <person name="Culley D."/>
            <person name="Daum C."/>
            <person name="Ezra D."/>
            <person name="Gonzalez J."/>
            <person name="Henrissat B."/>
            <person name="Kuo A."/>
            <person name="Liang C."/>
            <person name="Lipzen A."/>
            <person name="Lutzoni F."/>
            <person name="Magnuson J."/>
            <person name="Mondo S."/>
            <person name="Nolan M."/>
            <person name="Ohm R."/>
            <person name="Pangilinan J."/>
            <person name="Park H.-J."/>
            <person name="Ramirez L."/>
            <person name="Alfaro M."/>
            <person name="Sun H."/>
            <person name="Tritt A."/>
            <person name="Yoshinaga Y."/>
            <person name="Zwiers L.-H."/>
            <person name="Turgeon B."/>
            <person name="Goodwin S."/>
            <person name="Spatafora J."/>
            <person name="Crous P."/>
            <person name="Grigoriev I."/>
        </authorList>
    </citation>
    <scope>NUCLEOTIDE SEQUENCE</scope>
    <source>
        <strain evidence="4">CBS 133067</strain>
    </source>
</reference>
<evidence type="ECO:0000256" key="2">
    <source>
        <dbReference type="SAM" id="MobiDB-lite"/>
    </source>
</evidence>
<dbReference type="OrthoDB" id="10252032at2759"/>
<dbReference type="AlphaFoldDB" id="A0A9P4IGF5"/>
<protein>
    <submittedName>
        <fullName evidence="4">Krr1-domain-containing protein</fullName>
    </submittedName>
</protein>
<dbReference type="GO" id="GO:0030686">
    <property type="term" value="C:90S preribosome"/>
    <property type="evidence" value="ECO:0007669"/>
    <property type="project" value="TreeGrafter"/>
</dbReference>
<feature type="compositionally biased region" description="Basic residues" evidence="2">
    <location>
        <begin position="472"/>
        <end position="482"/>
    </location>
</feature>
<feature type="non-terminal residue" evidence="4">
    <location>
        <position position="1"/>
    </location>
</feature>
<dbReference type="PANTHER" id="PTHR14490:SF5">
    <property type="entry name" value="PROTEIN KRI1 HOMOLOG"/>
    <property type="match status" value="1"/>
</dbReference>
<feature type="compositionally biased region" description="Basic and acidic residues" evidence="2">
    <location>
        <begin position="198"/>
        <end position="210"/>
    </location>
</feature>
<feature type="compositionally biased region" description="Basic and acidic residues" evidence="2">
    <location>
        <begin position="126"/>
        <end position="147"/>
    </location>
</feature>
<dbReference type="EMBL" id="ML978123">
    <property type="protein sequence ID" value="KAF2101271.1"/>
    <property type="molecule type" value="Genomic_DNA"/>
</dbReference>
<gene>
    <name evidence="4" type="ORF">NA57DRAFT_11621</name>
</gene>
<evidence type="ECO:0000256" key="1">
    <source>
        <dbReference type="ARBA" id="ARBA00007473"/>
    </source>
</evidence>
<evidence type="ECO:0000259" key="3">
    <source>
        <dbReference type="Pfam" id="PF12936"/>
    </source>
</evidence>
<dbReference type="Pfam" id="PF05178">
    <property type="entry name" value="Kri1"/>
    <property type="match status" value="1"/>
</dbReference>
<dbReference type="InterPro" id="IPR018034">
    <property type="entry name" value="Kri1"/>
</dbReference>
<accession>A0A9P4IGF5</accession>
<feature type="compositionally biased region" description="Basic and acidic residues" evidence="2">
    <location>
        <begin position="42"/>
        <end position="56"/>
    </location>
</feature>
<dbReference type="GO" id="GO:0000447">
    <property type="term" value="P:endonucleolytic cleavage in ITS1 to separate SSU-rRNA from 5.8S rRNA and LSU-rRNA from tricistronic rRNA transcript (SSU-rRNA, 5.8S rRNA, LSU-rRNA)"/>
    <property type="evidence" value="ECO:0007669"/>
    <property type="project" value="TreeGrafter"/>
</dbReference>
<feature type="region of interest" description="Disordered" evidence="2">
    <location>
        <begin position="1"/>
        <end position="28"/>
    </location>
</feature>
<dbReference type="Proteomes" id="UP000799772">
    <property type="component" value="Unassembled WGS sequence"/>
</dbReference>
<dbReference type="GO" id="GO:0005730">
    <property type="term" value="C:nucleolus"/>
    <property type="evidence" value="ECO:0007669"/>
    <property type="project" value="TreeGrafter"/>
</dbReference>
<comment type="similarity">
    <text evidence="1">Belongs to the KRI1 family.</text>
</comment>
<feature type="region of interest" description="Disordered" evidence="2">
    <location>
        <begin position="388"/>
        <end position="496"/>
    </location>
</feature>
<organism evidence="4 5">
    <name type="scientific">Rhizodiscina lignyota</name>
    <dbReference type="NCBI Taxonomy" id="1504668"/>
    <lineage>
        <taxon>Eukaryota</taxon>
        <taxon>Fungi</taxon>
        <taxon>Dikarya</taxon>
        <taxon>Ascomycota</taxon>
        <taxon>Pezizomycotina</taxon>
        <taxon>Dothideomycetes</taxon>
        <taxon>Pleosporomycetidae</taxon>
        <taxon>Aulographales</taxon>
        <taxon>Rhizodiscinaceae</taxon>
        <taxon>Rhizodiscina</taxon>
    </lineage>
</organism>
<dbReference type="PANTHER" id="PTHR14490">
    <property type="entry name" value="ZINC FINGER, ZZ TYPE"/>
    <property type="match status" value="1"/>
</dbReference>
<dbReference type="Pfam" id="PF12936">
    <property type="entry name" value="Kri1_C"/>
    <property type="match status" value="1"/>
</dbReference>
<comment type="caution">
    <text evidence="4">The sequence shown here is derived from an EMBL/GenBank/DDBJ whole genome shotgun (WGS) entry which is preliminary data.</text>
</comment>
<feature type="compositionally biased region" description="Basic and acidic residues" evidence="2">
    <location>
        <begin position="298"/>
        <end position="327"/>
    </location>
</feature>
<feature type="domain" description="Kri1-like C-terminal" evidence="3">
    <location>
        <begin position="499"/>
        <end position="590"/>
    </location>
</feature>
<keyword evidence="5" id="KW-1185">Reference proteome</keyword>
<feature type="region of interest" description="Disordered" evidence="2">
    <location>
        <begin position="295"/>
        <end position="327"/>
    </location>
</feature>
<feature type="compositionally biased region" description="Acidic residues" evidence="2">
    <location>
        <begin position="68"/>
        <end position="87"/>
    </location>
</feature>
<feature type="compositionally biased region" description="Acidic residues" evidence="2">
    <location>
        <begin position="457"/>
        <end position="466"/>
    </location>
</feature>
<name>A0A9P4IGF5_9PEZI</name>
<feature type="compositionally biased region" description="Basic and acidic residues" evidence="2">
    <location>
        <begin position="432"/>
        <end position="441"/>
    </location>
</feature>
<feature type="compositionally biased region" description="Acidic residues" evidence="2">
    <location>
        <begin position="397"/>
        <end position="408"/>
    </location>
</feature>